<feature type="transmembrane region" description="Helical" evidence="3">
    <location>
        <begin position="137"/>
        <end position="158"/>
    </location>
</feature>
<feature type="transmembrane region" description="Helical" evidence="3">
    <location>
        <begin position="164"/>
        <end position="184"/>
    </location>
</feature>
<feature type="region of interest" description="Disordered" evidence="2">
    <location>
        <begin position="307"/>
        <end position="329"/>
    </location>
</feature>
<keyword evidence="3" id="KW-0472">Membrane</keyword>
<dbReference type="Proteomes" id="UP000429552">
    <property type="component" value="Unassembled WGS sequence"/>
</dbReference>
<comment type="similarity">
    <text evidence="1">Belongs to the EamA transporter family.</text>
</comment>
<dbReference type="InterPro" id="IPR037185">
    <property type="entry name" value="EmrE-like"/>
</dbReference>
<feature type="transmembrane region" description="Helical" evidence="3">
    <location>
        <begin position="52"/>
        <end position="70"/>
    </location>
</feature>
<reference evidence="5 6" key="1">
    <citation type="submission" date="2019-12" db="EMBL/GenBank/DDBJ databases">
        <title>Whole genome shotgun sequence of Streptomyces libani subsp. libani NBRC 13452.</title>
        <authorList>
            <person name="Ichikawa N."/>
            <person name="Kimura A."/>
            <person name="Kitahashi Y."/>
            <person name="Komaki H."/>
            <person name="Tamura T."/>
        </authorList>
    </citation>
    <scope>NUCLEOTIDE SEQUENCE [LARGE SCALE GENOMIC DNA]</scope>
    <source>
        <strain evidence="5 6">NBRC 13452</strain>
    </source>
</reference>
<dbReference type="Pfam" id="PF00892">
    <property type="entry name" value="EamA"/>
    <property type="match status" value="2"/>
</dbReference>
<dbReference type="InterPro" id="IPR052756">
    <property type="entry name" value="Alkyne_AA_exporter"/>
</dbReference>
<gene>
    <name evidence="5" type="ORF">Sliba_09370</name>
</gene>
<proteinExistence type="inferred from homology"/>
<dbReference type="GO" id="GO:0016020">
    <property type="term" value="C:membrane"/>
    <property type="evidence" value="ECO:0007669"/>
    <property type="project" value="InterPro"/>
</dbReference>
<dbReference type="EMBL" id="BLIP01000001">
    <property type="protein sequence ID" value="GFE20484.1"/>
    <property type="molecule type" value="Genomic_DNA"/>
</dbReference>
<dbReference type="PANTHER" id="PTHR12715">
    <property type="entry name" value="TRANSPORTER, DRUG/METABOLITE EXPORTER FAMILY"/>
    <property type="match status" value="1"/>
</dbReference>
<protein>
    <submittedName>
        <fullName evidence="5">Membrane protein</fullName>
    </submittedName>
</protein>
<evidence type="ECO:0000313" key="6">
    <source>
        <dbReference type="Proteomes" id="UP000429552"/>
    </source>
</evidence>
<evidence type="ECO:0000256" key="2">
    <source>
        <dbReference type="SAM" id="MobiDB-lite"/>
    </source>
</evidence>
<keyword evidence="3" id="KW-0812">Transmembrane</keyword>
<feature type="transmembrane region" description="Helical" evidence="3">
    <location>
        <begin position="82"/>
        <end position="102"/>
    </location>
</feature>
<dbReference type="Gene3D" id="1.10.3730.20">
    <property type="match status" value="1"/>
</dbReference>
<dbReference type="PANTHER" id="PTHR12715:SF4">
    <property type="entry name" value="EAMA DOMAIN-CONTAINING PROTEIN"/>
    <property type="match status" value="1"/>
</dbReference>
<accession>A0A640TBC9</accession>
<feature type="transmembrane region" description="Helical" evidence="3">
    <location>
        <begin position="22"/>
        <end position="40"/>
    </location>
</feature>
<organism evidence="5 6">
    <name type="scientific">Streptomyces nigrescens</name>
    <dbReference type="NCBI Taxonomy" id="1920"/>
    <lineage>
        <taxon>Bacteria</taxon>
        <taxon>Bacillati</taxon>
        <taxon>Actinomycetota</taxon>
        <taxon>Actinomycetes</taxon>
        <taxon>Kitasatosporales</taxon>
        <taxon>Streptomycetaceae</taxon>
        <taxon>Streptomyces</taxon>
    </lineage>
</organism>
<keyword evidence="3" id="KW-1133">Transmembrane helix</keyword>
<sequence length="329" mass="33721">MSQGTQAGDGDARSVSRADGRALAAASVTVVLWASSFIAIRSSAADFGPGALALGRLTVASVVLSVLLLVRRGGFPPREAWPGIIASGVLWFGAYMVALNWGEKLVDAGTASLVVNVGPILMALLGGWLLKEGFPPRLMAGMAVSFAGAVVVGLSMSGGGKSSLLGVLLCLFAALAYAVGVVLQKPTLKHATPMQVTTFGALAGTVACLPFAGQLVSQVSRAPVSATLQMVYLGVFPTALAFTTWAYAVSRTTVGKMGTTTYAVPVLVVLMSWLFLGEVPGWLTLLGGLLCLSGVAVSRMRGKARAQVPDDARGNRAAAQPDVSAESAR</sequence>
<dbReference type="InterPro" id="IPR000620">
    <property type="entry name" value="EamA_dom"/>
</dbReference>
<feature type="domain" description="EamA" evidence="4">
    <location>
        <begin position="165"/>
        <end position="298"/>
    </location>
</feature>
<name>A0A640TBC9_STRNI</name>
<evidence type="ECO:0000256" key="1">
    <source>
        <dbReference type="ARBA" id="ARBA00007362"/>
    </source>
</evidence>
<feature type="transmembrane region" description="Helical" evidence="3">
    <location>
        <begin position="282"/>
        <end position="298"/>
    </location>
</feature>
<feature type="transmembrane region" description="Helical" evidence="3">
    <location>
        <begin position="108"/>
        <end position="130"/>
    </location>
</feature>
<evidence type="ECO:0000313" key="5">
    <source>
        <dbReference type="EMBL" id="GFE20484.1"/>
    </source>
</evidence>
<evidence type="ECO:0000256" key="3">
    <source>
        <dbReference type="SAM" id="Phobius"/>
    </source>
</evidence>
<dbReference type="SUPFAM" id="SSF103481">
    <property type="entry name" value="Multidrug resistance efflux transporter EmrE"/>
    <property type="match status" value="2"/>
</dbReference>
<feature type="domain" description="EamA" evidence="4">
    <location>
        <begin position="24"/>
        <end position="152"/>
    </location>
</feature>
<feature type="transmembrane region" description="Helical" evidence="3">
    <location>
        <begin position="228"/>
        <end position="248"/>
    </location>
</feature>
<feature type="transmembrane region" description="Helical" evidence="3">
    <location>
        <begin position="196"/>
        <end position="216"/>
    </location>
</feature>
<feature type="transmembrane region" description="Helical" evidence="3">
    <location>
        <begin position="260"/>
        <end position="276"/>
    </location>
</feature>
<comment type="caution">
    <text evidence="5">The sequence shown here is derived from an EMBL/GenBank/DDBJ whole genome shotgun (WGS) entry which is preliminary data.</text>
</comment>
<evidence type="ECO:0000259" key="4">
    <source>
        <dbReference type="Pfam" id="PF00892"/>
    </source>
</evidence>
<dbReference type="AlphaFoldDB" id="A0A640TBC9"/>